<sequence>MKAYILSLSVGALVGVLYGIIGVRSPAPPIIALLGLLGMVAGEQIAEAGKTMLAHGKPMPASSATPDTQTEEIQRSSLNARH</sequence>
<feature type="region of interest" description="Disordered" evidence="1">
    <location>
        <begin position="56"/>
        <end position="82"/>
    </location>
</feature>
<gene>
    <name evidence="2" type="ORF">G6M46_23425</name>
</gene>
<protein>
    <submittedName>
        <fullName evidence="2">XapX domain-containing protein</fullName>
    </submittedName>
</protein>
<evidence type="ECO:0000313" key="3">
    <source>
        <dbReference type="Proteomes" id="UP000702952"/>
    </source>
</evidence>
<dbReference type="EMBL" id="JAAMAY010000035">
    <property type="protein sequence ID" value="NTC31086.1"/>
    <property type="molecule type" value="Genomic_DNA"/>
</dbReference>
<dbReference type="InterPro" id="IPR009872">
    <property type="entry name" value="DUF1427"/>
</dbReference>
<accession>A0AA44FA02</accession>
<dbReference type="Proteomes" id="UP000702952">
    <property type="component" value="Unassembled WGS sequence"/>
</dbReference>
<comment type="caution">
    <text evidence="2">The sequence shown here is derived from an EMBL/GenBank/DDBJ whole genome shotgun (WGS) entry which is preliminary data.</text>
</comment>
<reference evidence="2" key="1">
    <citation type="journal article" date="2020" name="Science">
        <title>Unexpected conservation and global transmission of agrobacterial virulence plasmids.</title>
        <authorList>
            <person name="Weisberg A.J."/>
            <person name="Davis E.W. 2nd"/>
            <person name="Tabima J."/>
            <person name="Belcher M.S."/>
            <person name="Miller M."/>
            <person name="Kuo C.H."/>
            <person name="Loper J.E."/>
            <person name="Grunwald N.J."/>
            <person name="Putnam M.L."/>
            <person name="Chang J.H."/>
        </authorList>
    </citation>
    <scope>NUCLEOTIDE SEQUENCE</scope>
    <source>
        <strain evidence="2">17-1853-1a</strain>
    </source>
</reference>
<dbReference type="Pfam" id="PF07235">
    <property type="entry name" value="DUF1427"/>
    <property type="match status" value="1"/>
</dbReference>
<evidence type="ECO:0000256" key="1">
    <source>
        <dbReference type="SAM" id="MobiDB-lite"/>
    </source>
</evidence>
<dbReference type="AlphaFoldDB" id="A0AA44FA02"/>
<name>A0AA44FA02_AGRTU</name>
<dbReference type="NCBIfam" id="TIGR03510">
    <property type="entry name" value="XapX"/>
    <property type="match status" value="1"/>
</dbReference>
<dbReference type="RefSeq" id="WP_174018914.1">
    <property type="nucleotide sequence ID" value="NZ_JAAMAW010000021.1"/>
</dbReference>
<evidence type="ECO:0000313" key="2">
    <source>
        <dbReference type="EMBL" id="NTC31086.1"/>
    </source>
</evidence>
<organism evidence="2 3">
    <name type="scientific">Agrobacterium tumefaciens</name>
    <dbReference type="NCBI Taxonomy" id="358"/>
    <lineage>
        <taxon>Bacteria</taxon>
        <taxon>Pseudomonadati</taxon>
        <taxon>Pseudomonadota</taxon>
        <taxon>Alphaproteobacteria</taxon>
        <taxon>Hyphomicrobiales</taxon>
        <taxon>Rhizobiaceae</taxon>
        <taxon>Rhizobium/Agrobacterium group</taxon>
        <taxon>Agrobacterium</taxon>
        <taxon>Agrobacterium tumefaciens complex</taxon>
    </lineage>
</organism>
<proteinExistence type="predicted"/>
<dbReference type="InterPro" id="IPR020017">
    <property type="entry name" value="XapX_domain"/>
</dbReference>